<dbReference type="InParanoid" id="A0A409XDR5"/>
<evidence type="ECO:0000313" key="3">
    <source>
        <dbReference type="Proteomes" id="UP000283269"/>
    </source>
</evidence>
<dbReference type="InterPro" id="IPR037291">
    <property type="entry name" value="DUF4139"/>
</dbReference>
<comment type="caution">
    <text evidence="2">The sequence shown here is derived from an EMBL/GenBank/DDBJ whole genome shotgun (WGS) entry which is preliminary data.</text>
</comment>
<gene>
    <name evidence="2" type="ORF">CVT25_009065</name>
</gene>
<dbReference type="PANTHER" id="PTHR31005:SF8">
    <property type="entry name" value="DUF4139 DOMAIN-CONTAINING PROTEIN"/>
    <property type="match status" value="1"/>
</dbReference>
<keyword evidence="3" id="KW-1185">Reference proteome</keyword>
<sequence>MAIKRQILDLKARWLARVRFSKLLSLDADWTPGYDIRVDTKAKEQAVTIMYKASITQNTGESWDNAPLTLETVTPSFGITSPVLHSWRLAFRFPFAAFPLSVSCSRLSDSPVFANYSSASRLPLPSRLRFLPQIKEVLLRHLQIPGLINVPSDGGKLSLSSSRTRRYCASDARVHLKSIAVQNFKIVDRVLVSEDKKIEVLNLTLSTPSANSAPAKNYVQDTNNVVVQWEGVEEGSNTENLAIIGL</sequence>
<dbReference type="STRING" id="93625.A0A409XDR5"/>
<dbReference type="AlphaFoldDB" id="A0A409XDR5"/>
<protein>
    <recommendedName>
        <fullName evidence="1">DUF4139 domain-containing protein</fullName>
    </recommendedName>
</protein>
<dbReference type="Proteomes" id="UP000283269">
    <property type="component" value="Unassembled WGS sequence"/>
</dbReference>
<dbReference type="EMBL" id="NHYD01001995">
    <property type="protein sequence ID" value="PPQ88871.1"/>
    <property type="molecule type" value="Genomic_DNA"/>
</dbReference>
<reference evidence="2 3" key="1">
    <citation type="journal article" date="2018" name="Evol. Lett.">
        <title>Horizontal gene cluster transfer increased hallucinogenic mushroom diversity.</title>
        <authorList>
            <person name="Reynolds H.T."/>
            <person name="Vijayakumar V."/>
            <person name="Gluck-Thaler E."/>
            <person name="Korotkin H.B."/>
            <person name="Matheny P.B."/>
            <person name="Slot J.C."/>
        </authorList>
    </citation>
    <scope>NUCLEOTIDE SEQUENCE [LARGE SCALE GENOMIC DNA]</scope>
    <source>
        <strain evidence="2 3">2631</strain>
    </source>
</reference>
<dbReference type="InterPro" id="IPR011935">
    <property type="entry name" value="CHP02231"/>
</dbReference>
<dbReference type="Pfam" id="PF13598">
    <property type="entry name" value="DUF4139"/>
    <property type="match status" value="1"/>
</dbReference>
<evidence type="ECO:0000313" key="2">
    <source>
        <dbReference type="EMBL" id="PPQ88871.1"/>
    </source>
</evidence>
<name>A0A409XDR5_PSICY</name>
<dbReference type="PANTHER" id="PTHR31005">
    <property type="entry name" value="DUF4139 DOMAIN-CONTAINING PROTEIN"/>
    <property type="match status" value="1"/>
</dbReference>
<proteinExistence type="predicted"/>
<accession>A0A409XDR5</accession>
<organism evidence="2 3">
    <name type="scientific">Psilocybe cyanescens</name>
    <dbReference type="NCBI Taxonomy" id="93625"/>
    <lineage>
        <taxon>Eukaryota</taxon>
        <taxon>Fungi</taxon>
        <taxon>Dikarya</taxon>
        <taxon>Basidiomycota</taxon>
        <taxon>Agaricomycotina</taxon>
        <taxon>Agaricomycetes</taxon>
        <taxon>Agaricomycetidae</taxon>
        <taxon>Agaricales</taxon>
        <taxon>Agaricineae</taxon>
        <taxon>Strophariaceae</taxon>
        <taxon>Psilocybe</taxon>
    </lineage>
</organism>
<feature type="domain" description="DUF4139" evidence="1">
    <location>
        <begin position="26"/>
        <end position="191"/>
    </location>
</feature>
<dbReference type="OrthoDB" id="10068793at2759"/>
<evidence type="ECO:0000259" key="1">
    <source>
        <dbReference type="Pfam" id="PF13598"/>
    </source>
</evidence>